<protein>
    <submittedName>
        <fullName evidence="3">Uncharacterized protein</fullName>
    </submittedName>
</protein>
<proteinExistence type="predicted"/>
<sequence>MLDCKTRYIRLVGDDQKPNTISSNSLLSINLKTFTMLSSSVIALVLACTGVLAAPLDVKPRVVKDYGKYASYGSYPLPPSYSGYGKYSAGKRSARIETRDVERRLDDHADGADTSYGKYHVGNYGKYADYGKYKSGSKRDGIVKDREAKAAPAPVRENE</sequence>
<dbReference type="Proteomes" id="UP000433883">
    <property type="component" value="Unassembled WGS sequence"/>
</dbReference>
<dbReference type="AlphaFoldDB" id="A0A8H3UJF9"/>
<evidence type="ECO:0000313" key="4">
    <source>
        <dbReference type="Proteomes" id="UP000433883"/>
    </source>
</evidence>
<gene>
    <name evidence="3" type="ORF">BLS_004761</name>
</gene>
<organism evidence="3 4">
    <name type="scientific">Venturia inaequalis</name>
    <name type="common">Apple scab fungus</name>
    <dbReference type="NCBI Taxonomy" id="5025"/>
    <lineage>
        <taxon>Eukaryota</taxon>
        <taxon>Fungi</taxon>
        <taxon>Dikarya</taxon>
        <taxon>Ascomycota</taxon>
        <taxon>Pezizomycotina</taxon>
        <taxon>Dothideomycetes</taxon>
        <taxon>Pleosporomycetidae</taxon>
        <taxon>Venturiales</taxon>
        <taxon>Venturiaceae</taxon>
        <taxon>Venturia</taxon>
    </lineage>
</organism>
<keyword evidence="2" id="KW-0812">Transmembrane</keyword>
<accession>A0A8H3UJF9</accession>
<evidence type="ECO:0000256" key="2">
    <source>
        <dbReference type="SAM" id="Phobius"/>
    </source>
</evidence>
<feature type="region of interest" description="Disordered" evidence="1">
    <location>
        <begin position="135"/>
        <end position="159"/>
    </location>
</feature>
<dbReference type="EMBL" id="WNWQ01000314">
    <property type="protein sequence ID" value="KAE9970755.1"/>
    <property type="molecule type" value="Genomic_DNA"/>
</dbReference>
<keyword evidence="2" id="KW-1133">Transmembrane helix</keyword>
<evidence type="ECO:0000313" key="3">
    <source>
        <dbReference type="EMBL" id="KAE9970755.1"/>
    </source>
</evidence>
<keyword evidence="2" id="KW-0472">Membrane</keyword>
<name>A0A8H3UJF9_VENIN</name>
<evidence type="ECO:0000256" key="1">
    <source>
        <dbReference type="SAM" id="MobiDB-lite"/>
    </source>
</evidence>
<feature type="transmembrane region" description="Helical" evidence="2">
    <location>
        <begin position="34"/>
        <end position="54"/>
    </location>
</feature>
<reference evidence="3 4" key="1">
    <citation type="submission" date="2019-11" db="EMBL/GenBank/DDBJ databases">
        <title>Venturia inaequalis Genome Resource.</title>
        <authorList>
            <person name="Lichtner F.J."/>
        </authorList>
    </citation>
    <scope>NUCLEOTIDE SEQUENCE [LARGE SCALE GENOMIC DNA]</scope>
    <source>
        <strain evidence="3">Bline_iso_100314</strain>
    </source>
</reference>
<feature type="compositionally biased region" description="Basic and acidic residues" evidence="1">
    <location>
        <begin position="135"/>
        <end position="149"/>
    </location>
</feature>
<comment type="caution">
    <text evidence="3">The sequence shown here is derived from an EMBL/GenBank/DDBJ whole genome shotgun (WGS) entry which is preliminary data.</text>
</comment>